<organism evidence="1 2">
    <name type="scientific">Phialocephala subalpina</name>
    <dbReference type="NCBI Taxonomy" id="576137"/>
    <lineage>
        <taxon>Eukaryota</taxon>
        <taxon>Fungi</taxon>
        <taxon>Dikarya</taxon>
        <taxon>Ascomycota</taxon>
        <taxon>Pezizomycotina</taxon>
        <taxon>Leotiomycetes</taxon>
        <taxon>Helotiales</taxon>
        <taxon>Mollisiaceae</taxon>
        <taxon>Phialocephala</taxon>
        <taxon>Phialocephala fortinii species complex</taxon>
    </lineage>
</organism>
<proteinExistence type="predicted"/>
<name>A0A1L7XI70_9HELO</name>
<dbReference type="OrthoDB" id="5275938at2759"/>
<dbReference type="STRING" id="576137.A0A1L7XI70"/>
<accession>A0A1L7XI70</accession>
<sequence>MALVSKPWENFVFDPRKFLVCEGHSATSALQSGITKAPVTEVDFTEDDGEALLILLRITHLKFDKVPAAITYDTLLNIAIFSLDGSPSTNLPSWMSVTRAGSGLRGFWHKESFACLAKKMVRTVRMNDNGECLTTNGEQIAGSMPPGIIESILDIRQKTIACLLSIPSDRLAKYENARETVCHCSHGRAEECDAIIVGSIRLGLQASGLETSGLSPRKHAAEIRLGVDDIASKLNAIYIQDVKENRHCSCHDTCRGYYSIQWQVETRSSLYREPIVRILCSPF</sequence>
<keyword evidence="2" id="KW-1185">Reference proteome</keyword>
<evidence type="ECO:0000313" key="2">
    <source>
        <dbReference type="Proteomes" id="UP000184330"/>
    </source>
</evidence>
<gene>
    <name evidence="1" type="ORF">PAC_14555</name>
</gene>
<dbReference type="Proteomes" id="UP000184330">
    <property type="component" value="Unassembled WGS sequence"/>
</dbReference>
<dbReference type="EMBL" id="FJOG01000027">
    <property type="protein sequence ID" value="CZR64657.1"/>
    <property type="molecule type" value="Genomic_DNA"/>
</dbReference>
<evidence type="ECO:0000313" key="1">
    <source>
        <dbReference type="EMBL" id="CZR64657.1"/>
    </source>
</evidence>
<dbReference type="AlphaFoldDB" id="A0A1L7XI70"/>
<reference evidence="1 2" key="1">
    <citation type="submission" date="2016-03" db="EMBL/GenBank/DDBJ databases">
        <authorList>
            <person name="Ploux O."/>
        </authorList>
    </citation>
    <scope>NUCLEOTIDE SEQUENCE [LARGE SCALE GENOMIC DNA]</scope>
    <source>
        <strain evidence="1 2">UAMH 11012</strain>
    </source>
</reference>
<protein>
    <submittedName>
        <fullName evidence="1">Uncharacterized protein</fullName>
    </submittedName>
</protein>